<sequence length="134" mass="15162">MRPGNHSSNKNRLLETRLKESDRCDRDRENSRLCDQRDECSRCNDDSLRLLGMTSVSRPSQTVSDTLVSRPIYKLQKQQTANCSGNASDDEEEAGETTYVPNILPTSSVQAVACLRNFVLQQQKSRYASAHRQP</sequence>
<dbReference type="Proteomes" id="UP001283361">
    <property type="component" value="Unassembled WGS sequence"/>
</dbReference>
<dbReference type="EMBL" id="JAWDGP010004121">
    <property type="protein sequence ID" value="KAK3767650.1"/>
    <property type="molecule type" value="Genomic_DNA"/>
</dbReference>
<evidence type="ECO:0000313" key="1">
    <source>
        <dbReference type="EMBL" id="KAK3767650.1"/>
    </source>
</evidence>
<protein>
    <submittedName>
        <fullName evidence="1">Uncharacterized protein</fullName>
    </submittedName>
</protein>
<dbReference type="AlphaFoldDB" id="A0AAE0ZED1"/>
<comment type="caution">
    <text evidence="1">The sequence shown here is derived from an EMBL/GenBank/DDBJ whole genome shotgun (WGS) entry which is preliminary data.</text>
</comment>
<reference evidence="1" key="1">
    <citation type="journal article" date="2023" name="G3 (Bethesda)">
        <title>A reference genome for the long-term kleptoplast-retaining sea slug Elysia crispata morphotype clarki.</title>
        <authorList>
            <person name="Eastman K.E."/>
            <person name="Pendleton A.L."/>
            <person name="Shaikh M.A."/>
            <person name="Suttiyut T."/>
            <person name="Ogas R."/>
            <person name="Tomko P."/>
            <person name="Gavelis G."/>
            <person name="Widhalm J.R."/>
            <person name="Wisecaver J.H."/>
        </authorList>
    </citation>
    <scope>NUCLEOTIDE SEQUENCE</scope>
    <source>
        <strain evidence="1">ECLA1</strain>
    </source>
</reference>
<gene>
    <name evidence="1" type="ORF">RRG08_007754</name>
</gene>
<keyword evidence="2" id="KW-1185">Reference proteome</keyword>
<name>A0AAE0ZED1_9GAST</name>
<accession>A0AAE0ZED1</accession>
<proteinExistence type="predicted"/>
<organism evidence="1 2">
    <name type="scientific">Elysia crispata</name>
    <name type="common">lettuce slug</name>
    <dbReference type="NCBI Taxonomy" id="231223"/>
    <lineage>
        <taxon>Eukaryota</taxon>
        <taxon>Metazoa</taxon>
        <taxon>Spiralia</taxon>
        <taxon>Lophotrochozoa</taxon>
        <taxon>Mollusca</taxon>
        <taxon>Gastropoda</taxon>
        <taxon>Heterobranchia</taxon>
        <taxon>Euthyneura</taxon>
        <taxon>Panpulmonata</taxon>
        <taxon>Sacoglossa</taxon>
        <taxon>Placobranchoidea</taxon>
        <taxon>Plakobranchidae</taxon>
        <taxon>Elysia</taxon>
    </lineage>
</organism>
<evidence type="ECO:0000313" key="2">
    <source>
        <dbReference type="Proteomes" id="UP001283361"/>
    </source>
</evidence>